<feature type="domain" description="PrcB C-terminal" evidence="1">
    <location>
        <begin position="141"/>
        <end position="198"/>
    </location>
</feature>
<dbReference type="Pfam" id="PF14343">
    <property type="entry name" value="PrcB_C"/>
    <property type="match status" value="1"/>
</dbReference>
<dbReference type="GO" id="GO:0008233">
    <property type="term" value="F:peptidase activity"/>
    <property type="evidence" value="ECO:0007669"/>
    <property type="project" value="UniProtKB-KW"/>
</dbReference>
<comment type="caution">
    <text evidence="2">The sequence shown here is derived from an EMBL/GenBank/DDBJ whole genome shotgun (WGS) entry which is preliminary data.</text>
</comment>
<accession>A0A9D5KAK9</accession>
<evidence type="ECO:0000313" key="2">
    <source>
        <dbReference type="EMBL" id="MBD3365431.1"/>
    </source>
</evidence>
<organism evidence="2 3">
    <name type="scientific">candidate division WOR-3 bacterium</name>
    <dbReference type="NCBI Taxonomy" id="2052148"/>
    <lineage>
        <taxon>Bacteria</taxon>
        <taxon>Bacteria division WOR-3</taxon>
    </lineage>
</organism>
<keyword evidence="2" id="KW-0645">Protease</keyword>
<dbReference type="GO" id="GO:0006508">
    <property type="term" value="P:proteolysis"/>
    <property type="evidence" value="ECO:0007669"/>
    <property type="project" value="UniProtKB-KW"/>
</dbReference>
<gene>
    <name evidence="2" type="ORF">GF359_09490</name>
</gene>
<dbReference type="EMBL" id="WJKJ01000314">
    <property type="protein sequence ID" value="MBD3365431.1"/>
    <property type="molecule type" value="Genomic_DNA"/>
</dbReference>
<evidence type="ECO:0000259" key="1">
    <source>
        <dbReference type="Pfam" id="PF14343"/>
    </source>
</evidence>
<protein>
    <submittedName>
        <fullName evidence="2">Protease complex subunit PrcB family protein</fullName>
    </submittedName>
</protein>
<dbReference type="Proteomes" id="UP000630660">
    <property type="component" value="Unassembled WGS sequence"/>
</dbReference>
<dbReference type="AlphaFoldDB" id="A0A9D5KAK9"/>
<keyword evidence="2" id="KW-0378">Hydrolase</keyword>
<name>A0A9D5KAK9_UNCW3</name>
<proteinExistence type="predicted"/>
<dbReference type="InterPro" id="IPR025748">
    <property type="entry name" value="PrcB_C_dom"/>
</dbReference>
<reference evidence="2" key="1">
    <citation type="submission" date="2019-11" db="EMBL/GenBank/DDBJ databases">
        <title>Microbial mats filling the niche in hypersaline microbial mats.</title>
        <authorList>
            <person name="Wong H.L."/>
            <person name="Macleod F.I."/>
            <person name="White R.A. III"/>
            <person name="Burns B.P."/>
        </authorList>
    </citation>
    <scope>NUCLEOTIDE SEQUENCE</scope>
    <source>
        <strain evidence="2">Bin_327</strain>
    </source>
</reference>
<evidence type="ECO:0000313" key="3">
    <source>
        <dbReference type="Proteomes" id="UP000630660"/>
    </source>
</evidence>
<sequence>MYQVNLCYITSRYNDNRPERVFVKRVDKPTPPAYTPPKLKELGDLTVFRSFKRGDLMDRKLTAGLIAAFVLLSGCPGKLCLKPVESVTTIKCGELNYPESGNMVFRDAESWESFWNNHCNVSVTAGGEEPQAPEVDFESRMLVCVFAGEKPTAGYGISISRVREGNKSLVVEYSEKSPDPEKMVAQVVTYPCHIVAVPLSEKTVEFKEVDK</sequence>